<dbReference type="SUPFAM" id="SSF55073">
    <property type="entry name" value="Nucleotide cyclase"/>
    <property type="match status" value="1"/>
</dbReference>
<dbReference type="Pfam" id="PF07701">
    <property type="entry name" value="HNOBA"/>
    <property type="match status" value="1"/>
</dbReference>
<dbReference type="InterPro" id="IPR001054">
    <property type="entry name" value="A/G_cyclase"/>
</dbReference>
<name>A0ABP0GIA1_CLALP</name>
<dbReference type="EMBL" id="CAWYQH010000119">
    <property type="protein sequence ID" value="CAK8690389.1"/>
    <property type="molecule type" value="Genomic_DNA"/>
</dbReference>
<dbReference type="PROSITE" id="PS00452">
    <property type="entry name" value="GUANYLATE_CYCLASE_1"/>
    <property type="match status" value="1"/>
</dbReference>
<dbReference type="SUPFAM" id="SSF56112">
    <property type="entry name" value="Protein kinase-like (PK-like)"/>
    <property type="match status" value="1"/>
</dbReference>
<comment type="similarity">
    <text evidence="10">Belongs to the adenylyl cyclase class-4/guanylyl cyclase family.</text>
</comment>
<evidence type="ECO:0000256" key="1">
    <source>
        <dbReference type="ARBA" id="ARBA00004479"/>
    </source>
</evidence>
<dbReference type="Proteomes" id="UP001642483">
    <property type="component" value="Unassembled WGS sequence"/>
</dbReference>
<evidence type="ECO:0000256" key="6">
    <source>
        <dbReference type="ARBA" id="ARBA00022989"/>
    </source>
</evidence>
<evidence type="ECO:0000256" key="10">
    <source>
        <dbReference type="RuleBase" id="RU000405"/>
    </source>
</evidence>
<sequence length="316" mass="35688">MQEVILRDEPYCMYNYNPEELLEKLQNAPPLIRPSVLADAAPTEIIQIMKQCWQEQPDLRLSFSAIHGEIKKMNQGKKHNIVESMMKQLEDYSSHLAELVNERTAELGEEKKKTEQLLMRMLPPSVAKLLMANQKIVPESFDNCTIYFSDICGFTTIAHASTPMQVVDFLNDLYTCFDAIIENHDVYKVETIGDAYMVSSGIPKVIGDRHAEEAALMALDIMSATTTFRVRHLPEIHLRIRIGIHSGSAVAGVVGLTMPRYCLFGDTINTASRLETTGVPSRIHVSPDTKQLLEKSTKKFILQKRGVIELKVHTIF</sequence>
<comment type="subcellular location">
    <subcellularLocation>
        <location evidence="1">Membrane</location>
        <topology evidence="1">Single-pass type I membrane protein</topology>
    </subcellularLocation>
</comment>
<keyword evidence="9" id="KW-0141">cGMP biosynthesis</keyword>
<dbReference type="SMART" id="SM00044">
    <property type="entry name" value="CYCc"/>
    <property type="match status" value="1"/>
</dbReference>
<dbReference type="Gene3D" id="3.30.70.1230">
    <property type="entry name" value="Nucleotide cyclase"/>
    <property type="match status" value="1"/>
</dbReference>
<dbReference type="CDD" id="cd07302">
    <property type="entry name" value="CHD"/>
    <property type="match status" value="1"/>
</dbReference>
<evidence type="ECO:0000256" key="2">
    <source>
        <dbReference type="ARBA" id="ARBA00012202"/>
    </source>
</evidence>
<evidence type="ECO:0000256" key="5">
    <source>
        <dbReference type="ARBA" id="ARBA00022741"/>
    </source>
</evidence>
<keyword evidence="13" id="KW-1185">Reference proteome</keyword>
<evidence type="ECO:0000256" key="8">
    <source>
        <dbReference type="ARBA" id="ARBA00023239"/>
    </source>
</evidence>
<reference evidence="12 13" key="1">
    <citation type="submission" date="2024-02" db="EMBL/GenBank/DDBJ databases">
        <authorList>
            <person name="Daric V."/>
            <person name="Darras S."/>
        </authorList>
    </citation>
    <scope>NUCLEOTIDE SEQUENCE [LARGE SCALE GENOMIC DNA]</scope>
</reference>
<dbReference type="InterPro" id="IPR011645">
    <property type="entry name" value="HNOB_dom_associated"/>
</dbReference>
<evidence type="ECO:0000256" key="3">
    <source>
        <dbReference type="ARBA" id="ARBA00022692"/>
    </source>
</evidence>
<evidence type="ECO:0000313" key="12">
    <source>
        <dbReference type="EMBL" id="CAK8690389.1"/>
    </source>
</evidence>
<evidence type="ECO:0000256" key="4">
    <source>
        <dbReference type="ARBA" id="ARBA00022729"/>
    </source>
</evidence>
<keyword evidence="5" id="KW-0547">Nucleotide-binding</keyword>
<keyword evidence="8 10" id="KW-0456">Lyase</keyword>
<dbReference type="PANTHER" id="PTHR11920">
    <property type="entry name" value="GUANYLYL CYCLASE"/>
    <property type="match status" value="1"/>
</dbReference>
<keyword evidence="3" id="KW-0812">Transmembrane</keyword>
<keyword evidence="6" id="KW-1133">Transmembrane helix</keyword>
<gene>
    <name evidence="12" type="ORF">CVLEPA_LOCUS23015</name>
</gene>
<dbReference type="InterPro" id="IPR011009">
    <property type="entry name" value="Kinase-like_dom_sf"/>
</dbReference>
<proteinExistence type="inferred from homology"/>
<dbReference type="InterPro" id="IPR029787">
    <property type="entry name" value="Nucleotide_cyclase"/>
</dbReference>
<dbReference type="InterPro" id="IPR018297">
    <property type="entry name" value="A/G_cyclase_CS"/>
</dbReference>
<evidence type="ECO:0000313" key="13">
    <source>
        <dbReference type="Proteomes" id="UP001642483"/>
    </source>
</evidence>
<dbReference type="EC" id="4.6.1.2" evidence="2"/>
<evidence type="ECO:0000256" key="9">
    <source>
        <dbReference type="ARBA" id="ARBA00023293"/>
    </source>
</evidence>
<evidence type="ECO:0000259" key="11">
    <source>
        <dbReference type="PROSITE" id="PS50125"/>
    </source>
</evidence>
<keyword evidence="7" id="KW-0472">Membrane</keyword>
<organism evidence="12 13">
    <name type="scientific">Clavelina lepadiformis</name>
    <name type="common">Light-bulb sea squirt</name>
    <name type="synonym">Ascidia lepadiformis</name>
    <dbReference type="NCBI Taxonomy" id="159417"/>
    <lineage>
        <taxon>Eukaryota</taxon>
        <taxon>Metazoa</taxon>
        <taxon>Chordata</taxon>
        <taxon>Tunicata</taxon>
        <taxon>Ascidiacea</taxon>
        <taxon>Aplousobranchia</taxon>
        <taxon>Clavelinidae</taxon>
        <taxon>Clavelina</taxon>
    </lineage>
</organism>
<evidence type="ECO:0000256" key="7">
    <source>
        <dbReference type="ARBA" id="ARBA00023136"/>
    </source>
</evidence>
<keyword evidence="4" id="KW-0732">Signal</keyword>
<dbReference type="InterPro" id="IPR050401">
    <property type="entry name" value="Cyclic_nucleotide_synthase"/>
</dbReference>
<comment type="caution">
    <text evidence="12">The sequence shown here is derived from an EMBL/GenBank/DDBJ whole genome shotgun (WGS) entry which is preliminary data.</text>
</comment>
<dbReference type="PANTHER" id="PTHR11920:SF462">
    <property type="entry name" value="GUANYLATE CYCLASE"/>
    <property type="match status" value="1"/>
</dbReference>
<dbReference type="Gene3D" id="1.10.510.10">
    <property type="entry name" value="Transferase(Phosphotransferase) domain 1"/>
    <property type="match status" value="1"/>
</dbReference>
<dbReference type="PROSITE" id="PS50125">
    <property type="entry name" value="GUANYLATE_CYCLASE_2"/>
    <property type="match status" value="1"/>
</dbReference>
<dbReference type="Pfam" id="PF00211">
    <property type="entry name" value="Guanylate_cyc"/>
    <property type="match status" value="1"/>
</dbReference>
<protein>
    <recommendedName>
        <fullName evidence="2">guanylate cyclase</fullName>
        <ecNumber evidence="2">4.6.1.2</ecNumber>
    </recommendedName>
</protein>
<accession>A0ABP0GIA1</accession>
<feature type="domain" description="Guanylate cyclase" evidence="11">
    <location>
        <begin position="145"/>
        <end position="275"/>
    </location>
</feature>